<protein>
    <submittedName>
        <fullName evidence="1">Uncharacterized protein</fullName>
    </submittedName>
</protein>
<dbReference type="EMBL" id="QVQA01000003">
    <property type="protein sequence ID" value="KAF5102715.1"/>
    <property type="molecule type" value="Genomic_DNA"/>
</dbReference>
<gene>
    <name evidence="1" type="ORF">D0Z00_000207</name>
</gene>
<evidence type="ECO:0000313" key="1">
    <source>
        <dbReference type="EMBL" id="KAF5102715.1"/>
    </source>
</evidence>
<proteinExistence type="predicted"/>
<reference evidence="1 2" key="1">
    <citation type="journal article" date="2020" name="Front. Microbiol.">
        <title>Phenotypic and Genetic Characterization of the Cheese Ripening Yeast Geotrichum candidum.</title>
        <authorList>
            <person name="Perkins V."/>
            <person name="Vignola S."/>
            <person name="Lessard M.H."/>
            <person name="Plante P.L."/>
            <person name="Corbeil J."/>
            <person name="Dugat-Bony E."/>
            <person name="Frenette M."/>
            <person name="Labrie S."/>
        </authorList>
    </citation>
    <scope>NUCLEOTIDE SEQUENCE [LARGE SCALE GENOMIC DNA]</scope>
    <source>
        <strain evidence="1 2">LMA-1147</strain>
    </source>
</reference>
<dbReference type="Proteomes" id="UP000744676">
    <property type="component" value="Unassembled WGS sequence"/>
</dbReference>
<evidence type="ECO:0000313" key="2">
    <source>
        <dbReference type="Proteomes" id="UP000744676"/>
    </source>
</evidence>
<keyword evidence="2" id="KW-1185">Reference proteome</keyword>
<sequence length="743" mass="84049">MTTKNPSEEPTNSEPQTVSDPQTVSVPNDKQDPPAVDAVIAASPKPAASEDSPSPAVASRPWPIDQYVNAKEFQNLPSAIRESLVSSADYANGHTYIHQIEPKTFLTKSGLVEYVLKFADDEGFTVSKLEKENQIEFQCDHDKVYTQTLKRPHPESNAYDPCPFNVTVHEEDGSWTLKVSCADHNHGPTGPAASAKRRRFTFFQKTLQDDFIVPQLIKHTTAPGTPKELAEGKEVKKVDQLRALVGALRFDNALIEDQVDEHGTVTHLFWTTTDCVEMLQQYPEVLFINFSKSPNLPILVHIVGITSFNTTFDVGYAFISEVSTADFRWVLFSLKDIVGKHLQRDYSPSAVISHREPMLINAIDNVFKNTSQICVTQLMREINDRSVSAFPNIEERRTFIKLFQELVDSETPDIYVYNETDFRKKYAKTPILEFVTYHWLIYKTKFVRAWVDQHLHFNNYSMGKAEIAQATLKGFAEESEGDLLKLYYRVNNLLRRKKTAHEELVERQLEKCPVKFYVPFYDDVRFKISTHALEMIKEQHELYLEAMSLNEPLHRCTRMFTTTTGLPCKHTLSRPVTMGDCHTHWWLSKQRPLKDILSETDIIANELTNKFDRTISLAKEHFLNYSSLEAREYMLSSMIKYFAKVGVANVDTRSGLSRSHLSSTSLSSMGGSRGTSPMIHPADTSSDGSPAPHVALSEDSDGQVSGTDDGKLRFSAATRRCGKCNQIGHNSRTCGQRMPLNGL</sequence>
<comment type="caution">
    <text evidence="1">The sequence shown here is derived from an EMBL/GenBank/DDBJ whole genome shotgun (WGS) entry which is preliminary data.</text>
</comment>
<accession>A0ACB6VA99</accession>
<name>A0ACB6VA99_9ASCO</name>
<organism evidence="1 2">
    <name type="scientific">Geotrichum galactomycetum</name>
    <dbReference type="NCBI Taxonomy" id="27317"/>
    <lineage>
        <taxon>Eukaryota</taxon>
        <taxon>Fungi</taxon>
        <taxon>Dikarya</taxon>
        <taxon>Ascomycota</taxon>
        <taxon>Saccharomycotina</taxon>
        <taxon>Dipodascomycetes</taxon>
        <taxon>Dipodascales</taxon>
        <taxon>Dipodascaceae</taxon>
        <taxon>Geotrichum</taxon>
    </lineage>
</organism>